<evidence type="ECO:0000313" key="3">
    <source>
        <dbReference type="EMBL" id="WOO40769.1"/>
    </source>
</evidence>
<proteinExistence type="inferred from homology"/>
<dbReference type="SMART" id="SM00450">
    <property type="entry name" value="RHOD"/>
    <property type="match status" value="1"/>
</dbReference>
<protein>
    <recommendedName>
        <fullName evidence="1">tRNA uridine(34) hydroxylase</fullName>
        <ecNumber evidence="1">1.14.-.-</ecNumber>
    </recommendedName>
    <alternativeName>
        <fullName evidence="1">tRNA hydroxylation protein O</fullName>
    </alternativeName>
</protein>
<dbReference type="NCBIfam" id="NF001136">
    <property type="entry name" value="PRK00142.1-4"/>
    <property type="match status" value="1"/>
</dbReference>
<dbReference type="CDD" id="cd01518">
    <property type="entry name" value="RHOD_YceA"/>
    <property type="match status" value="1"/>
</dbReference>
<comment type="similarity">
    <text evidence="1">Belongs to the TrhO family.</text>
</comment>
<dbReference type="InterPro" id="IPR020936">
    <property type="entry name" value="TrhO"/>
</dbReference>
<organism evidence="3 4">
    <name type="scientific">Rubellicoccus peritrichatus</name>
    <dbReference type="NCBI Taxonomy" id="3080537"/>
    <lineage>
        <taxon>Bacteria</taxon>
        <taxon>Pseudomonadati</taxon>
        <taxon>Verrucomicrobiota</taxon>
        <taxon>Opitutia</taxon>
        <taxon>Puniceicoccales</taxon>
        <taxon>Cerasicoccaceae</taxon>
        <taxon>Rubellicoccus</taxon>
    </lineage>
</organism>
<dbReference type="PANTHER" id="PTHR43268:SF3">
    <property type="entry name" value="RHODANESE-LIKE DOMAIN-CONTAINING PROTEIN 7-RELATED"/>
    <property type="match status" value="1"/>
</dbReference>
<evidence type="ECO:0000256" key="1">
    <source>
        <dbReference type="HAMAP-Rule" id="MF_00469"/>
    </source>
</evidence>
<dbReference type="InterPro" id="IPR001763">
    <property type="entry name" value="Rhodanese-like_dom"/>
</dbReference>
<comment type="function">
    <text evidence="1">Catalyzes oxygen-dependent 5-hydroxyuridine (ho5U) modification at position 34 in tRNAs.</text>
</comment>
<keyword evidence="1" id="KW-0819">tRNA processing</keyword>
<sequence>MEETDTDNSFRVAALYKFVPLEDFEAMKKPFLKQGNALGILGTILLASEGINGTIAGTDEGIEAMLAFLREDPRLNDLEAKFAHCQLRPFDKFKVKLKEEIVRMGVPGIDPLKNVGKYVEPKDWNALIEDPEVIVIDTRNHYETLVGKFKNAVDPDTNDFRHFPEWVTQNLDPEKHKKVAMYCTGGIRCEKSTSLLVQQGFEEVYHLKGGILKYLEEVDPEDSIWEGDCFVFDERIAVNEKLEPGDYLLCEHCQGAVSLEDRKSPLYKEGECCPHCYTRPRKGEKKYLTVH</sequence>
<dbReference type="Gene3D" id="3.40.250.10">
    <property type="entry name" value="Rhodanese-like domain"/>
    <property type="match status" value="1"/>
</dbReference>
<dbReference type="Pfam" id="PF17773">
    <property type="entry name" value="UPF0176_N"/>
    <property type="match status" value="1"/>
</dbReference>
<dbReference type="SUPFAM" id="SSF52821">
    <property type="entry name" value="Rhodanese/Cell cycle control phosphatase"/>
    <property type="match status" value="1"/>
</dbReference>
<dbReference type="GO" id="GO:0016705">
    <property type="term" value="F:oxidoreductase activity, acting on paired donors, with incorporation or reduction of molecular oxygen"/>
    <property type="evidence" value="ECO:0007669"/>
    <property type="project" value="UniProtKB-UniRule"/>
</dbReference>
<evidence type="ECO:0000313" key="4">
    <source>
        <dbReference type="Proteomes" id="UP001304300"/>
    </source>
</evidence>
<accession>A0AAQ3L733</accession>
<dbReference type="PANTHER" id="PTHR43268">
    <property type="entry name" value="THIOSULFATE SULFURTRANSFERASE/RHODANESE-LIKE DOMAIN-CONTAINING PROTEIN 2"/>
    <property type="match status" value="1"/>
</dbReference>
<dbReference type="Gene3D" id="3.30.70.100">
    <property type="match status" value="1"/>
</dbReference>
<name>A0AAQ3L733_9BACT</name>
<dbReference type="EMBL" id="CP136920">
    <property type="protein sequence ID" value="WOO40769.1"/>
    <property type="molecule type" value="Genomic_DNA"/>
</dbReference>
<keyword evidence="1" id="KW-0560">Oxidoreductase</keyword>
<dbReference type="HAMAP" id="MF_00469">
    <property type="entry name" value="TrhO"/>
    <property type="match status" value="1"/>
</dbReference>
<reference evidence="3 4" key="1">
    <citation type="submission" date="2023-10" db="EMBL/GenBank/DDBJ databases">
        <title>Rubellicoccus peritrichatus gen. nov., sp. nov., isolated from an algae of coral reef tank.</title>
        <authorList>
            <person name="Luo J."/>
        </authorList>
    </citation>
    <scope>NUCLEOTIDE SEQUENCE [LARGE SCALE GENOMIC DNA]</scope>
    <source>
        <strain evidence="3 4">CR14</strain>
    </source>
</reference>
<dbReference type="GO" id="GO:0006400">
    <property type="term" value="P:tRNA modification"/>
    <property type="evidence" value="ECO:0007669"/>
    <property type="project" value="UniProtKB-UniRule"/>
</dbReference>
<dbReference type="EC" id="1.14.-.-" evidence="1"/>
<dbReference type="Proteomes" id="UP001304300">
    <property type="component" value="Chromosome"/>
</dbReference>
<dbReference type="InterPro" id="IPR036873">
    <property type="entry name" value="Rhodanese-like_dom_sf"/>
</dbReference>
<dbReference type="PROSITE" id="PS50206">
    <property type="entry name" value="RHODANESE_3"/>
    <property type="match status" value="1"/>
</dbReference>
<dbReference type="Pfam" id="PF00581">
    <property type="entry name" value="Rhodanese"/>
    <property type="match status" value="1"/>
</dbReference>
<dbReference type="RefSeq" id="WP_317832962.1">
    <property type="nucleotide sequence ID" value="NZ_CP136920.1"/>
</dbReference>
<dbReference type="KEGG" id="puo:RZN69_19270"/>
<keyword evidence="4" id="KW-1185">Reference proteome</keyword>
<comment type="catalytic activity">
    <reaction evidence="1">
        <text>uridine(34) in tRNA + AH2 + O2 = 5-hydroxyuridine(34) in tRNA + A + H2O</text>
        <dbReference type="Rhea" id="RHEA:64224"/>
        <dbReference type="Rhea" id="RHEA-COMP:11727"/>
        <dbReference type="Rhea" id="RHEA-COMP:13381"/>
        <dbReference type="ChEBI" id="CHEBI:13193"/>
        <dbReference type="ChEBI" id="CHEBI:15377"/>
        <dbReference type="ChEBI" id="CHEBI:15379"/>
        <dbReference type="ChEBI" id="CHEBI:17499"/>
        <dbReference type="ChEBI" id="CHEBI:65315"/>
        <dbReference type="ChEBI" id="CHEBI:136877"/>
    </reaction>
</comment>
<dbReference type="InterPro" id="IPR040503">
    <property type="entry name" value="TRHO_N"/>
</dbReference>
<evidence type="ECO:0000259" key="2">
    <source>
        <dbReference type="PROSITE" id="PS50206"/>
    </source>
</evidence>
<dbReference type="AlphaFoldDB" id="A0AAQ3L733"/>
<gene>
    <name evidence="1" type="primary">trhO</name>
    <name evidence="3" type="ORF">RZN69_19270</name>
</gene>
<feature type="domain" description="Rhodanese" evidence="2">
    <location>
        <begin position="129"/>
        <end position="223"/>
    </location>
</feature>